<dbReference type="Proteomes" id="UP000663825">
    <property type="component" value="Unassembled WGS sequence"/>
</dbReference>
<organism evidence="4 6">
    <name type="scientific">Rotaria socialis</name>
    <dbReference type="NCBI Taxonomy" id="392032"/>
    <lineage>
        <taxon>Eukaryota</taxon>
        <taxon>Metazoa</taxon>
        <taxon>Spiralia</taxon>
        <taxon>Gnathifera</taxon>
        <taxon>Rotifera</taxon>
        <taxon>Eurotatoria</taxon>
        <taxon>Bdelloidea</taxon>
        <taxon>Philodinida</taxon>
        <taxon>Philodinidae</taxon>
        <taxon>Rotaria</taxon>
    </lineage>
</organism>
<evidence type="ECO:0000256" key="1">
    <source>
        <dbReference type="SAM" id="MobiDB-lite"/>
    </source>
</evidence>
<name>A0A819ULI0_9BILA</name>
<reference evidence="4" key="1">
    <citation type="submission" date="2021-02" db="EMBL/GenBank/DDBJ databases">
        <authorList>
            <person name="Nowell W R."/>
        </authorList>
    </citation>
    <scope>NUCLEOTIDE SEQUENCE</scope>
</reference>
<dbReference type="Proteomes" id="UP000663873">
    <property type="component" value="Unassembled WGS sequence"/>
</dbReference>
<proteinExistence type="predicted"/>
<comment type="caution">
    <text evidence="4">The sequence shown here is derived from an EMBL/GenBank/DDBJ whole genome shotgun (WGS) entry which is preliminary data.</text>
</comment>
<evidence type="ECO:0000313" key="3">
    <source>
        <dbReference type="EMBL" id="CAF3330295.1"/>
    </source>
</evidence>
<accession>A0A819ULI0</accession>
<evidence type="ECO:0000313" key="6">
    <source>
        <dbReference type="Proteomes" id="UP000663873"/>
    </source>
</evidence>
<keyword evidence="6" id="KW-1185">Reference proteome</keyword>
<feature type="compositionally biased region" description="Low complexity" evidence="1">
    <location>
        <begin position="49"/>
        <end position="63"/>
    </location>
</feature>
<dbReference type="EMBL" id="CAJNYD010000725">
    <property type="protein sequence ID" value="CAF3293300.1"/>
    <property type="molecule type" value="Genomic_DNA"/>
</dbReference>
<feature type="compositionally biased region" description="Basic and acidic residues" evidence="1">
    <location>
        <begin position="32"/>
        <end position="46"/>
    </location>
</feature>
<evidence type="ECO:0000313" key="5">
    <source>
        <dbReference type="EMBL" id="CAF4350383.1"/>
    </source>
</evidence>
<dbReference type="EMBL" id="CAJNXB010003647">
    <property type="protein sequence ID" value="CAF3330295.1"/>
    <property type="molecule type" value="Genomic_DNA"/>
</dbReference>
<sequence>MSLKQEQNQKFGLRTGLTMFNSHMVPANASDNTEKSHDESCTKKESTLANNASSTKNSVVTSNTPPPSSVKPVGSNKFFMPNKK</sequence>
<protein>
    <submittedName>
        <fullName evidence="4">Uncharacterized protein</fullName>
    </submittedName>
</protein>
<dbReference type="OrthoDB" id="10052354at2759"/>
<evidence type="ECO:0000313" key="2">
    <source>
        <dbReference type="EMBL" id="CAF3293300.1"/>
    </source>
</evidence>
<evidence type="ECO:0000313" key="4">
    <source>
        <dbReference type="EMBL" id="CAF4097604.1"/>
    </source>
</evidence>
<dbReference type="EMBL" id="CAJOBP010000003">
    <property type="protein sequence ID" value="CAF4097604.1"/>
    <property type="molecule type" value="Genomic_DNA"/>
</dbReference>
<dbReference type="AlphaFoldDB" id="A0A819ULI0"/>
<dbReference type="EMBL" id="CAJOBO010001199">
    <property type="protein sequence ID" value="CAF4350383.1"/>
    <property type="molecule type" value="Genomic_DNA"/>
</dbReference>
<gene>
    <name evidence="5" type="ORF">HFQ381_LOCUS16710</name>
    <name evidence="2" type="ORF">LUA448_LOCUS7417</name>
    <name evidence="3" type="ORF">TIS948_LOCUS21230</name>
    <name evidence="4" type="ORF">UJA718_LOCUS85</name>
</gene>
<dbReference type="Proteomes" id="UP000663833">
    <property type="component" value="Unassembled WGS sequence"/>
</dbReference>
<dbReference type="Proteomes" id="UP000663851">
    <property type="component" value="Unassembled WGS sequence"/>
</dbReference>
<feature type="region of interest" description="Disordered" evidence="1">
    <location>
        <begin position="22"/>
        <end position="84"/>
    </location>
</feature>